<dbReference type="HOGENOM" id="CLU_3194421_0_0_2"/>
<evidence type="ECO:0000256" key="1">
    <source>
        <dbReference type="SAM" id="MobiDB-lite"/>
    </source>
</evidence>
<keyword evidence="3" id="KW-1185">Reference proteome</keyword>
<dbReference type="KEGG" id="hti:HTIA_0343"/>
<name>S6D7B5_9EURY</name>
<dbReference type="Proteomes" id="UP000015381">
    <property type="component" value="Chromosome I"/>
</dbReference>
<gene>
    <name evidence="2" type="ORF">HTIA_0343</name>
</gene>
<feature type="compositionally biased region" description="Polar residues" evidence="1">
    <location>
        <begin position="16"/>
        <end position="29"/>
    </location>
</feature>
<evidence type="ECO:0000313" key="2">
    <source>
        <dbReference type="EMBL" id="CCQ32491.1"/>
    </source>
</evidence>
<reference evidence="2 3" key="1">
    <citation type="journal article" date="2014" name="Environ. Microbiol.">
        <title>Halorhabdus tiamatea: proteogenomics and glycosidase activity measurements identify the first cultivated euryarchaeon from a deep-sea anoxic brine lake as potential polysaccharide degrader.</title>
        <authorList>
            <person name="Werner J."/>
            <person name="Ferrer M."/>
            <person name="Michel G."/>
            <person name="Mann A.J."/>
            <person name="Huang S."/>
            <person name="Juarez S."/>
            <person name="Ciordia S."/>
            <person name="Albar J.P."/>
            <person name="Alcaide M."/>
            <person name="La Cono V."/>
            <person name="Yakimov M.M."/>
            <person name="Antunes A."/>
            <person name="Taborda M."/>
            <person name="Da Costa M.S."/>
            <person name="Amann R.I."/>
            <person name="Gloeckner F.O."/>
            <person name="Golyshina O.V."/>
            <person name="Golyshin P.N."/>
            <person name="Teeling H."/>
        </authorList>
    </citation>
    <scope>NUCLEOTIDE SEQUENCE [LARGE SCALE GENOMIC DNA]</scope>
    <source>
        <strain evidence="3">SARL4B</strain>
    </source>
</reference>
<organism evidence="2 3">
    <name type="scientific">Halorhabdus tiamatea SARL4B</name>
    <dbReference type="NCBI Taxonomy" id="1033806"/>
    <lineage>
        <taxon>Archaea</taxon>
        <taxon>Methanobacteriati</taxon>
        <taxon>Methanobacteriota</taxon>
        <taxon>Stenosarchaea group</taxon>
        <taxon>Halobacteria</taxon>
        <taxon>Halobacteriales</taxon>
        <taxon>Haloarculaceae</taxon>
        <taxon>Halorhabdus</taxon>
    </lineage>
</organism>
<feature type="region of interest" description="Disordered" evidence="1">
    <location>
        <begin position="1"/>
        <end position="29"/>
    </location>
</feature>
<dbReference type="AlphaFoldDB" id="S6D7B5"/>
<sequence>MRQLSKSRGMERNTLGIGSSSGRDSASIGQVITVSDTAMIRVAGH</sequence>
<protein>
    <submittedName>
        <fullName evidence="2">Uncharacterized protein</fullName>
    </submittedName>
</protein>
<dbReference type="EMBL" id="HF571520">
    <property type="protein sequence ID" value="CCQ32491.1"/>
    <property type="molecule type" value="Genomic_DNA"/>
</dbReference>
<proteinExistence type="predicted"/>
<evidence type="ECO:0000313" key="3">
    <source>
        <dbReference type="Proteomes" id="UP000015381"/>
    </source>
</evidence>
<accession>S6D7B5</accession>